<comment type="caution">
    <text evidence="1">The sequence shown here is derived from an EMBL/GenBank/DDBJ whole genome shotgun (WGS) entry which is preliminary data.</text>
</comment>
<dbReference type="AlphaFoldDB" id="A0A4R6R8W6"/>
<organism evidence="1 2">
    <name type="scientific">Oharaeibacter diazotrophicus</name>
    <dbReference type="NCBI Taxonomy" id="1920512"/>
    <lineage>
        <taxon>Bacteria</taxon>
        <taxon>Pseudomonadati</taxon>
        <taxon>Pseudomonadota</taxon>
        <taxon>Alphaproteobacteria</taxon>
        <taxon>Hyphomicrobiales</taxon>
        <taxon>Pleomorphomonadaceae</taxon>
        <taxon>Oharaeibacter</taxon>
    </lineage>
</organism>
<keyword evidence="2" id="KW-1185">Reference proteome</keyword>
<dbReference type="NCBIfam" id="TIGR03223">
    <property type="entry name" value="Phn_opern_protn"/>
    <property type="match status" value="1"/>
</dbReference>
<reference evidence="1 2" key="1">
    <citation type="submission" date="2019-03" db="EMBL/GenBank/DDBJ databases">
        <title>Genomic Encyclopedia of Type Strains, Phase IV (KMG-IV): sequencing the most valuable type-strain genomes for metagenomic binning, comparative biology and taxonomic classification.</title>
        <authorList>
            <person name="Goeker M."/>
        </authorList>
    </citation>
    <scope>NUCLEOTIDE SEQUENCE [LARGE SCALE GENOMIC DNA]</scope>
    <source>
        <strain evidence="1 2">DSM 102969</strain>
    </source>
</reference>
<accession>A0A4R6R8W6</accession>
<evidence type="ECO:0000313" key="1">
    <source>
        <dbReference type="EMBL" id="TDP82483.1"/>
    </source>
</evidence>
<dbReference type="EMBL" id="SNXY01000010">
    <property type="protein sequence ID" value="TDP82483.1"/>
    <property type="molecule type" value="Genomic_DNA"/>
</dbReference>
<proteinExistence type="predicted"/>
<dbReference type="PIRSF" id="PIRSF033328">
    <property type="entry name" value="Phest_Mll4975"/>
    <property type="match status" value="1"/>
</dbReference>
<dbReference type="Proteomes" id="UP000294547">
    <property type="component" value="Unassembled WGS sequence"/>
</dbReference>
<sequence length="228" mass="24373">MRYAVYFAPPPGSALAEAGADWLGRCAHAGTDRPLPAVEGVDPDRFATVTAEPRRYGWHATLKPPFALAPGRREADLRAAFRDFAAVRPAIALDLAVARVDGFLALTPVVETLDLDGLAGACVSAFDAFRAPASADEIARRRRAGLSARQDELLAAWGYPYVFDEFRFHMTLTGRVAGEEADRLETAAKAHFAAAVAEPIAIDTLALFAEPAPGAPFAVLETRRLADA</sequence>
<dbReference type="Pfam" id="PF06299">
    <property type="entry name" value="DUF1045"/>
    <property type="match status" value="1"/>
</dbReference>
<evidence type="ECO:0000313" key="2">
    <source>
        <dbReference type="Proteomes" id="UP000294547"/>
    </source>
</evidence>
<dbReference type="InterPro" id="IPR009389">
    <property type="entry name" value="DUF1045"/>
</dbReference>
<name>A0A4R6R8W6_9HYPH</name>
<gene>
    <name evidence="1" type="ORF">EDD54_3752</name>
</gene>
<dbReference type="OrthoDB" id="4954742at2"/>
<dbReference type="RefSeq" id="WP_126539258.1">
    <property type="nucleotide sequence ID" value="NZ_BSPM01000007.1"/>
</dbReference>
<protein>
    <submittedName>
        <fullName evidence="1">Putative phosphonate metabolism protein</fullName>
    </submittedName>
</protein>